<dbReference type="InterPro" id="IPR026983">
    <property type="entry name" value="DHC"/>
</dbReference>
<dbReference type="Gene3D" id="1.10.8.720">
    <property type="entry name" value="Region D6 of dynein motor"/>
    <property type="match status" value="1"/>
</dbReference>
<dbReference type="FunFam" id="1.20.140.100:FF:000006">
    <property type="entry name" value="dynein heavy chain 2, axonemal"/>
    <property type="match status" value="1"/>
</dbReference>
<dbReference type="GO" id="GO:0097729">
    <property type="term" value="C:9+2 motile cilium"/>
    <property type="evidence" value="ECO:0007669"/>
    <property type="project" value="UniProtKB-ARBA"/>
</dbReference>
<gene>
    <name evidence="27" type="ORF">PYX00_009482</name>
</gene>
<accession>A0AAW2HBJ4</accession>
<dbReference type="GO" id="GO:0008017">
    <property type="term" value="F:microtubule binding"/>
    <property type="evidence" value="ECO:0007669"/>
    <property type="project" value="UniProtKB-ARBA"/>
</dbReference>
<dbReference type="FunFam" id="1.20.1270.280:FF:000007">
    <property type="entry name" value="dynein heavy chain 2, axonemal"/>
    <property type="match status" value="1"/>
</dbReference>
<comment type="function">
    <text evidence="17">Force generating protein of eukaryotic cilia and flagella. Produces force towards the minus ends of microtubules. Dynein has ATPase activity; the force-producing power stroke is thought to occur on release of ADP. Required for assembly of the I1 inner arm complex and its targeting to the appropriate axoneme location. Also required for phototaxis.</text>
</comment>
<dbReference type="Pfam" id="PF17852">
    <property type="entry name" value="Dynein_AAA_lid"/>
    <property type="match status" value="1"/>
</dbReference>
<dbReference type="GO" id="GO:0036156">
    <property type="term" value="C:inner dynein arm"/>
    <property type="evidence" value="ECO:0007669"/>
    <property type="project" value="UniProtKB-ARBA"/>
</dbReference>
<dbReference type="InterPro" id="IPR013594">
    <property type="entry name" value="Dynein_heavy_tail"/>
</dbReference>
<evidence type="ECO:0000256" key="25">
    <source>
        <dbReference type="SAM" id="MobiDB-lite"/>
    </source>
</evidence>
<comment type="similarity">
    <text evidence="2">Belongs to the dynein heavy chain family.</text>
</comment>
<dbReference type="InterPro" id="IPR042222">
    <property type="entry name" value="Dynein_2_N"/>
</dbReference>
<feature type="coiled-coil region" evidence="24">
    <location>
        <begin position="517"/>
        <end position="544"/>
    </location>
</feature>
<keyword evidence="15" id="KW-0966">Cell projection</keyword>
<evidence type="ECO:0000256" key="17">
    <source>
        <dbReference type="ARBA" id="ARBA00054075"/>
    </source>
</evidence>
<dbReference type="GO" id="GO:0051959">
    <property type="term" value="F:dynein light intermediate chain binding"/>
    <property type="evidence" value="ECO:0007669"/>
    <property type="project" value="InterPro"/>
</dbReference>
<evidence type="ECO:0000259" key="26">
    <source>
        <dbReference type="SMART" id="SM00382"/>
    </source>
</evidence>
<dbReference type="Pfam" id="PF18198">
    <property type="entry name" value="AAA_lid_11"/>
    <property type="match status" value="1"/>
</dbReference>
<dbReference type="Gene3D" id="3.40.50.300">
    <property type="entry name" value="P-loop containing nucleotide triphosphate hydrolases"/>
    <property type="match status" value="5"/>
</dbReference>
<keyword evidence="4" id="KW-0493">Microtubule</keyword>
<dbReference type="Gene3D" id="3.10.490.20">
    <property type="match status" value="1"/>
</dbReference>
<evidence type="ECO:0000256" key="22">
    <source>
        <dbReference type="ARBA" id="ARBA00078558"/>
    </source>
</evidence>
<dbReference type="Pfam" id="PF12780">
    <property type="entry name" value="AAA_8"/>
    <property type="match status" value="1"/>
</dbReference>
<keyword evidence="10" id="KW-0243">Dynein</keyword>
<dbReference type="InterPro" id="IPR013602">
    <property type="entry name" value="Dynein_heavy_linker"/>
</dbReference>
<dbReference type="FunFam" id="1.10.472.130:FF:000003">
    <property type="entry name" value="Dynein, axonemal, heavy chain 2"/>
    <property type="match status" value="1"/>
</dbReference>
<dbReference type="Pfam" id="PF12777">
    <property type="entry name" value="MT"/>
    <property type="match status" value="1"/>
</dbReference>
<dbReference type="InterPro" id="IPR041589">
    <property type="entry name" value="DNAH3_AAA_lid_1"/>
</dbReference>
<keyword evidence="12" id="KW-0969">Cilium</keyword>
<dbReference type="FunFam" id="1.10.8.720:FF:000008">
    <property type="entry name" value="Dynein axonemal heavy chain 2"/>
    <property type="match status" value="1"/>
</dbReference>
<proteinExistence type="inferred from homology"/>
<dbReference type="PANTHER" id="PTHR22878">
    <property type="entry name" value="DYNEIN HEAVY CHAIN 6, AXONEMAL-LIKE-RELATED"/>
    <property type="match status" value="1"/>
</dbReference>
<dbReference type="InterPro" id="IPR003593">
    <property type="entry name" value="AAA+_ATPase"/>
</dbReference>
<feature type="region of interest" description="Disordered" evidence="25">
    <location>
        <begin position="1"/>
        <end position="41"/>
    </location>
</feature>
<dbReference type="Gene3D" id="6.10.140.1060">
    <property type="match status" value="1"/>
</dbReference>
<evidence type="ECO:0000256" key="13">
    <source>
        <dbReference type="ARBA" id="ARBA00023175"/>
    </source>
</evidence>
<keyword evidence="5" id="KW-0677">Repeat</keyword>
<dbReference type="GO" id="GO:0005874">
    <property type="term" value="C:microtubule"/>
    <property type="evidence" value="ECO:0007669"/>
    <property type="project" value="UniProtKB-KW"/>
</dbReference>
<dbReference type="FunFam" id="1.20.920.30:FF:000005">
    <property type="entry name" value="Dynein, axonemal, heavy chain 2"/>
    <property type="match status" value="1"/>
</dbReference>
<dbReference type="GO" id="GO:0045505">
    <property type="term" value="F:dynein intermediate chain binding"/>
    <property type="evidence" value="ECO:0007669"/>
    <property type="project" value="InterPro"/>
</dbReference>
<dbReference type="FunFam" id="3.20.180.20:FF:000001">
    <property type="entry name" value="Dynein axonemal heavy chain 5"/>
    <property type="match status" value="1"/>
</dbReference>
<dbReference type="Pfam" id="PF17857">
    <property type="entry name" value="AAA_lid_1"/>
    <property type="match status" value="1"/>
</dbReference>
<dbReference type="SUPFAM" id="SSF52540">
    <property type="entry name" value="P-loop containing nucleoside triphosphate hydrolases"/>
    <property type="match status" value="4"/>
</dbReference>
<comment type="subunit">
    <text evidence="18">The I1 inner arm complex (also known as the f dynein complex) is a two-headed isoform composed of two heavy chains (1-alpha and 1-beta), three intermediate chains and three light chains. I1 occupies a specific position proximal to the first radial spoke and repeats every 96 nm along the length of the axoneme.</text>
</comment>
<dbReference type="Gene3D" id="1.20.1270.280">
    <property type="match status" value="1"/>
</dbReference>
<dbReference type="GO" id="GO:0008569">
    <property type="term" value="F:minus-end-directed microtubule motor activity"/>
    <property type="evidence" value="ECO:0007669"/>
    <property type="project" value="InterPro"/>
</dbReference>
<dbReference type="Pfam" id="PF18199">
    <property type="entry name" value="Dynein_C"/>
    <property type="match status" value="1"/>
</dbReference>
<sequence>METSEVTATATATATFTSSFSGDDDEEEEEDELEEAETEPDETLLLDELAQLVMKVKKFTTLFDMRDSDWKPEVEKTIRDFFMDPEIKMLVIYYDELKLCAAFEFPEVPVYDIMYFAKQSDKEINASNFHNEIMFGNFNNSVEGSILNILGNIYAPIFFNITSWPDSVKGDFCSHMHEFLAKLTDLHHKMLGLSVVYVPQEGLNIPAEAAARDKELVRRLEGIVVHWSRQLRIAVSDSDQTSHAELLSPIDEYNFWVYRWENLSGLSHQLKSKSLKHFMEILTIQQSSYIRPFQALTLEIMDATLEAKSNIEYLQILKKPCEQLGLEDNPLSITQHIPKLLNIFRIIWLNSPYYNTKERITLLCRNLSNQIISQCKNSVDLDIIFNEGHTRAGIEMLERNIDCCLKYKVIYDAVADCHTKMDPDHPWDLDKASIFNHIDSFIQRNKDFIEICHAMITFGRFDETFALERPAIGGTKGPIFCKVIENIEEKFHLYLNDIKSRRHIILDILITTWHEQILRFKSRMKELEQLLENLLTAVMQQAHNIEEMLLALQGFYHYAKREGLKPLLEKYTVEVWTKFMQHIHNLKRELVEEFSARPIFSPAFGGRAMSASMKKDQLEAIIQMIDNAMWLPHCGLANEVRFQYDTLMVAIKDYIKDLYHKWNDTLDDNIILRLNRPLMRRSTYRPGLLESNFDRFCLNLADECQYWILLGFELPHPATQFFNKWKEVRILYEQVLTVVLDYNNIITALSDDERILFRELIKKVDKKLNPGLGRIDWTNEFSEDYITDVSMLTGELQDFVDDYKNSVKQIVLICQKVCSTKIINIPSGIIYEIEDLENHIESYKSNAVVKLIRYYQEIAKYLKIISEGFEAEIQEMGEHWHKFVLKLDLLLEEALRLCVKFSMQVLLTVLHGDGTTGPSPLIKIVTDLTDNKITFTPSLSRVSSMGNTFLSGIVRSLKVIPRLYDSVKLKGYGRKPFHSVIENDEDCKRLQTLINQEVTFNVALIHEYLKTWDPFRDLWEVNKDLFIQRYELLNPTVTSFDSDISRYSEVANNVQMQEAISYIHFIQINSGPLKLAIVNHCSIWQEKLFQLLKKMADKNVRAIFQYCNHHSAAIMHEPRNLKEMQYALAYFDKLTNEVAVKEKQFPKIAEQFGILEKYEIPIEEHVIRKYKALSSRWSQYLQTLSKAEEMLHRNKEMFKAELLEKADTVKTNLLDVVKAFTETMPTTTEISSKDALEFCRNVRQKLADIKAGDNEVRAELRIFGISHPENPEMEKLEKEVATLELVWELTRQWDEAWDRYKGGNFWELETEEMENTAQTLFRKLTRLARELKDKGWDIVENTRLRVDAFRRCLPLIADLKNPCLRPRHWDQVRKLVKTEFDENSPGFTLETIMELKMQDYSQEINEISNAATMELSIEVGLKNIREYWASVNLSMDPYKDLKGIYRLKAVDSIFQALEENMVQLASMKGTRYCESFLAEIDHWERGLSLVLEVLEMALNVQRQWMYLENIFTAEDIRKQLPAETHEFEEITKIWRDITSRMYITENAYQACHQTGLYNKLNALNERLEALQRALEIYMETKRRIFPRFYFISNDDLLEILGNAKKPDMVQPHLKKLFDNIVKLKLGKWQFSSKVEASGMYSAEGEYIDFTASVLCDGPVERWLCEIEKMMRLTLRAEIKITRASLRKMMSKRDKWIKEQPGQLCITSSQIQWTSDCTRTLMHCKMMEAKAPLKKLRTKQNKILQRFSEAIRGNLTKLQRVKVVAIVTIEIHARDVIDKMYKVGCMDVTAFEWSSQLRFYWDKDIDDCIIRQTNTYFVYGYEYLGNSGRLVITPLTDRCYITLTTALHLHRGGSPKGPAGTGKTETVKDLGKGLGAYVIVVNCSEGLDFKSMGRMFSGLAQTGAWGCFDEFNRINIEVLSVVAQQILCILTALAQRLKKCIFEGSEINLVHSCGIFITMNPGYAGRTELPDNLKSMFRPISMIVPDSCLIAEITLFGEGFKECRQLARKVCSLYSLSIQQLSKQDHYEFGLRGMVALLRYSGRKRRQHSTLPEDEVMLLAMKDTNLAKLTSDDLPLFNGITRDLFPGVEAPIVDYSELQQAIEEEMRKVNLQRVPKMIIKTIQLYETKISRHSVMLVGATNTAKTTTWKVLKAAMTSLKHSGKPNYQAVTEHPINPKSLHLGELYGQFNLATGEWLDGVLSAIVRKTCADESPEEKWILFDGPVDSLWIENMNSLMDDNKILTLINSERITMPEQVSLLFEVEDLSMASPATVSRCGMVYNDYKDLTWKPYVESWLNRQSSDLLVTEMSDHFERFVQKVLDFKRLNCKELVKTSELNCVSSLCRLLDCFISKENGFDPNDPDNFTSIAKLWFLFCLIWSICATVTEDGRKKLDTFIRELEGTFPVTDTVYEYFVDVKQKTMLAWETLLSDNWKYNPSLPFYKIIVPTVDTIRYEFLVSSLLRNGYATLLLGPVGTGKTSTAQGVIDNIDRNKYVILTVNMSGQTTSQNLQDTIESKMEKRTKGVYYPVGGKLLLTFLDDLNMPAKEVYGAQPPLELLRQWIDYGFWYDRQKQWRKHIKDMFLIAAMGPPGGGRKEISTRLMSRFNIINLAFPSESQVIRIYNTMLQQHLSEFDAEIKIIAEEMTKMTVNLYDTVINKMLPTPSKMHYLFNLRDISKVFQGLLRSHKDYQNTVPNLLRLWIHECYRVFSDRLIDEKDREWFAAELNNSLGKYFETTFTGICPEKTCPIFADFVNPHWIYEDMTDFAVLRKAVEEQLAEYNNSPGVVRMDLVLFRDAIEHICRIIRVISQPRGHVLLVGLGGSGRQSLSRISIYICEYGIFQIEVSKNYRTQEFREDLKSLYQITGTDDKSTTFLFSDTQVAQESFLEIINNILSSGEVPNLYKPEEFEEIKGKLADVAKKLQITPTTENIYNLLMDRVRGNLHVILCMSPAGDAFRNRIRQYPMLINCTTIDWFLEWPREALLEVARRYVTDLDLTLTITGPPEQPLQPKDGTLKTLAERLRESTANIFSIIHESVSKAAKQMQTQMRRYSYVTPSNFLELVTGYKVMLAEKRKELFYQANKLRNGLGKINEARASVEEMTVDLEKAQAKVLVIQQVCEEAMTVISQKRKEADDQAKIVKVKSEKIAEEEIACKKLAKIAQADLDEAMPALEEALTALDALSKKDISEMKSYTKPPPKVMLVMEAVCVLKGVNPDWTESKKLLGEQDFLRSLRDYDKDHIPEKTMKKIAMFTEDEEFEPEKVGAVSLAAKSLCMWVIAIEKYGKVWRVVGPKKARLEETLESLRKKQAELADLQGKLKELVDFVNKLKKEYDIKTKEMDDLQAKAQFLQIKLQRAAMLVDGLAGEKLRWEQILEYSDVHYTMLPGDCLLATAFLSYVGPFVTQYREGLLQLWKKTVQDEEEMPFDPNFKLLEFLADPAVVRDWNRLGLPSDDFSTENGIIVARCTRWPLVIDPQCQCQKWIKNMEGPNGLKVIDFGQANYMHTLEVAIQTGKPVLLENVLEVLDPALNPVLTKALVVQQGQLVLKMSDRYITYNENFRFIITTKLANPHYAPEVCTKTTLVNFAIKEEGLQAQLLGLVVKKEKPQLEEMKNQIVTTISHGKKTLQNLEDELLRLLYESKGSLLENKELFDTLQSSKVTSQAVKESLEMAEVTEVEIDAARSAYLPCAVRASILFFVLNDMGRIDPMYQFSLDSYLILFATSIEKSQRSQVLEDRITYLNDYHTYSVYKNTCRGLFEMHKLLFSFYMCIKVLDNMGKVNPHEYNFFLKGGVVLDRQGQQDNPCPQWLSDVAWDNITELDKVPGFHGCASSFEQYPRDWQIWFMATEPENIPLVGEWGTVCTEFQKMLFVRCLRPDRISFSASHFIINTIGQRFVEPPVLDIKAVFEDSCHNVPLIFVLSPGVDPTTQLLALADNMGMANRFSTLSLGQGQSPIATRYIEKGIKDGNWVFLANCHLSLSWMPALDKIVEQLRSDEGVHPDFRLWLSSSPHPDFPISILQAGIKMTTEPPKGLKANLKRLYQIMTEQQFNMCEAKEKYKKLLFSLCFFHAILLERKKFQQLGWNVIYSFNDSDFEVSENLLSIYLDEYSETPWDALKYLIVDVNYGGHVTDDWDRRLLNTYINQFFSPDALQQQFYRLSSLPTYYIPRDGSLDSYRDYITTLPNNDRPEAFGQHPNADITSLISETRTLCETLMSLQVQGPGADASGGTSKEDKVMKLAQDVISKVPSPIDYELTEKKIGAHKAPLDVVLLQEIQRYNKLLNKIKESLAELQKGIQGLVLMSPELEDIFICIYEGRVPSVWLKDYHSLKLLGSWTRDLGLRIEHFSVWADTVRPPTLFWLAAFTFPTGFLTAVLQTSARATEVSVDTLSWDFEILTLEENITLEKPYEGVYVRGMFLEGAGWNRKAACLIEPLPMQLVCPMPVIWFKCVEATRKKPKDLYSCPAYYFPIRAGAPGRPAFVVAIDLKTGLEPPDFWIKRGTALLLSLAN</sequence>
<feature type="domain" description="AAA+ ATPase" evidence="26">
    <location>
        <begin position="2462"/>
        <end position="2611"/>
    </location>
</feature>
<dbReference type="Gene3D" id="1.10.8.710">
    <property type="match status" value="1"/>
</dbReference>
<dbReference type="Gene3D" id="1.10.287.2620">
    <property type="match status" value="1"/>
</dbReference>
<dbReference type="Pfam" id="PF08393">
    <property type="entry name" value="DHC_N2"/>
    <property type="match status" value="1"/>
</dbReference>
<dbReference type="Gene3D" id="1.10.472.130">
    <property type="match status" value="1"/>
</dbReference>
<evidence type="ECO:0000256" key="7">
    <source>
        <dbReference type="ARBA" id="ARBA00022803"/>
    </source>
</evidence>
<dbReference type="Pfam" id="PF12781">
    <property type="entry name" value="AAA_9"/>
    <property type="match status" value="1"/>
</dbReference>
<evidence type="ECO:0000256" key="8">
    <source>
        <dbReference type="ARBA" id="ARBA00022840"/>
    </source>
</evidence>
<name>A0AAW2HBJ4_9NEOP</name>
<evidence type="ECO:0000256" key="18">
    <source>
        <dbReference type="ARBA" id="ARBA00063032"/>
    </source>
</evidence>
<dbReference type="InterPro" id="IPR035699">
    <property type="entry name" value="AAA_6"/>
</dbReference>
<evidence type="ECO:0000256" key="23">
    <source>
        <dbReference type="ARBA" id="ARBA00082099"/>
    </source>
</evidence>
<keyword evidence="9" id="KW-0282">Flagellum</keyword>
<dbReference type="PANTHER" id="PTHR22878:SF68">
    <property type="entry name" value="DYNEIN HEAVY CHAIN 6, AXONEMAL-LIKE"/>
    <property type="match status" value="1"/>
</dbReference>
<dbReference type="GO" id="GO:0005524">
    <property type="term" value="F:ATP binding"/>
    <property type="evidence" value="ECO:0007669"/>
    <property type="project" value="UniProtKB-KW"/>
</dbReference>
<dbReference type="Gene3D" id="1.20.920.30">
    <property type="match status" value="1"/>
</dbReference>
<dbReference type="InterPro" id="IPR041228">
    <property type="entry name" value="Dynein_C"/>
</dbReference>
<keyword evidence="7" id="KW-0802">TPR repeat</keyword>
<dbReference type="InterPro" id="IPR043157">
    <property type="entry name" value="Dynein_AAA1S"/>
</dbReference>
<feature type="domain" description="AAA+ ATPase" evidence="26">
    <location>
        <begin position="1850"/>
        <end position="1986"/>
    </location>
</feature>
<feature type="coiled-coil region" evidence="24">
    <location>
        <begin position="1553"/>
        <end position="1580"/>
    </location>
</feature>
<dbReference type="InterPro" id="IPR042228">
    <property type="entry name" value="Dynein_linker_3"/>
</dbReference>
<evidence type="ECO:0000256" key="12">
    <source>
        <dbReference type="ARBA" id="ARBA00023069"/>
    </source>
</evidence>
<evidence type="ECO:0000256" key="16">
    <source>
        <dbReference type="ARBA" id="ARBA00053635"/>
    </source>
</evidence>
<evidence type="ECO:0000256" key="10">
    <source>
        <dbReference type="ARBA" id="ARBA00023017"/>
    </source>
</evidence>
<dbReference type="SMART" id="SM00382">
    <property type="entry name" value="AAA"/>
    <property type="match status" value="2"/>
</dbReference>
<reference evidence="27" key="1">
    <citation type="journal article" date="2024" name="Gigascience">
        <title>Chromosome-level genome of the poultry shaft louse Menopon gallinae provides insight into the host-switching and adaptive evolution of parasitic lice.</title>
        <authorList>
            <person name="Xu Y."/>
            <person name="Ma L."/>
            <person name="Liu S."/>
            <person name="Liang Y."/>
            <person name="Liu Q."/>
            <person name="He Z."/>
            <person name="Tian L."/>
            <person name="Duan Y."/>
            <person name="Cai W."/>
            <person name="Li H."/>
            <person name="Song F."/>
        </authorList>
    </citation>
    <scope>NUCLEOTIDE SEQUENCE</scope>
    <source>
        <strain evidence="27">Cailab_2023a</strain>
    </source>
</reference>
<dbReference type="FunFam" id="3.40.50.300:FF:000044">
    <property type="entry name" value="Dynein heavy chain 5, axonemal"/>
    <property type="match status" value="1"/>
</dbReference>
<dbReference type="Gene3D" id="1.10.8.1220">
    <property type="match status" value="1"/>
</dbReference>
<dbReference type="Pfam" id="PF03028">
    <property type="entry name" value="Dynein_heavy"/>
    <property type="match status" value="1"/>
</dbReference>
<dbReference type="Gene3D" id="1.20.140.100">
    <property type="entry name" value="Dynein heavy chain, N-terminal domain 2"/>
    <property type="match status" value="1"/>
</dbReference>
<evidence type="ECO:0000256" key="9">
    <source>
        <dbReference type="ARBA" id="ARBA00022846"/>
    </source>
</evidence>
<dbReference type="CDD" id="cd00009">
    <property type="entry name" value="AAA"/>
    <property type="match status" value="1"/>
</dbReference>
<dbReference type="InterPro" id="IPR041466">
    <property type="entry name" value="Dynein_AAA5_ext"/>
</dbReference>
<dbReference type="InterPro" id="IPR035706">
    <property type="entry name" value="AAA_9"/>
</dbReference>
<dbReference type="FunFam" id="1.10.8.1220:FF:000001">
    <property type="entry name" value="Dynein axonemal heavy chain 5"/>
    <property type="match status" value="1"/>
</dbReference>
<dbReference type="Pfam" id="PF12774">
    <property type="entry name" value="AAA_6"/>
    <property type="match status" value="1"/>
</dbReference>
<keyword evidence="6" id="KW-0547">Nucleotide-binding</keyword>
<dbReference type="Gene3D" id="1.20.920.20">
    <property type="match status" value="1"/>
</dbReference>
<dbReference type="FunFam" id="1.10.8.710:FF:000001">
    <property type="entry name" value="Dynein axonemal heavy chain 2"/>
    <property type="match status" value="1"/>
</dbReference>
<evidence type="ECO:0000256" key="6">
    <source>
        <dbReference type="ARBA" id="ARBA00022741"/>
    </source>
</evidence>
<evidence type="ECO:0000256" key="21">
    <source>
        <dbReference type="ARBA" id="ARBA00077719"/>
    </source>
</evidence>
<keyword evidence="13" id="KW-0505">Motor protein</keyword>
<protein>
    <recommendedName>
        <fullName evidence="20">Dynein axonemal heavy chain 2</fullName>
    </recommendedName>
    <alternativeName>
        <fullName evidence="23">Axonemal beta dynein heavy chain 2</fullName>
    </alternativeName>
    <alternativeName>
        <fullName evidence="22">Ciliary dynein heavy chain 2</fullName>
    </alternativeName>
    <alternativeName>
        <fullName evidence="21">Dynein-1, subspecies f</fullName>
    </alternativeName>
</protein>
<comment type="caution">
    <text evidence="27">The sequence shown here is derived from an EMBL/GenBank/DDBJ whole genome shotgun (WGS) entry which is preliminary data.</text>
</comment>
<feature type="coiled-coil region" evidence="24">
    <location>
        <begin position="3291"/>
        <end position="3356"/>
    </location>
</feature>
<dbReference type="InterPro" id="IPR043160">
    <property type="entry name" value="Dynein_C_barrel"/>
</dbReference>
<dbReference type="GO" id="GO:0060294">
    <property type="term" value="P:cilium movement involved in cell motility"/>
    <property type="evidence" value="ECO:0007669"/>
    <property type="project" value="UniProtKB-ARBA"/>
</dbReference>
<evidence type="ECO:0000256" key="19">
    <source>
        <dbReference type="ARBA" id="ARBA00064223"/>
    </source>
</evidence>
<dbReference type="FunFam" id="1.20.58.1120:FF:000001">
    <property type="entry name" value="dynein heavy chain 2, axonemal"/>
    <property type="match status" value="1"/>
</dbReference>
<dbReference type="Gene3D" id="1.20.58.1120">
    <property type="match status" value="1"/>
</dbReference>
<dbReference type="FunFam" id="3.40.50.300:FF:002141">
    <property type="entry name" value="Dynein heavy chain"/>
    <property type="match status" value="1"/>
</dbReference>
<organism evidence="27">
    <name type="scientific">Menopon gallinae</name>
    <name type="common">poultry shaft louse</name>
    <dbReference type="NCBI Taxonomy" id="328185"/>
    <lineage>
        <taxon>Eukaryota</taxon>
        <taxon>Metazoa</taxon>
        <taxon>Ecdysozoa</taxon>
        <taxon>Arthropoda</taxon>
        <taxon>Hexapoda</taxon>
        <taxon>Insecta</taxon>
        <taxon>Pterygota</taxon>
        <taxon>Neoptera</taxon>
        <taxon>Paraneoptera</taxon>
        <taxon>Psocodea</taxon>
        <taxon>Troctomorpha</taxon>
        <taxon>Phthiraptera</taxon>
        <taxon>Amblycera</taxon>
        <taxon>Menoponidae</taxon>
        <taxon>Menopon</taxon>
    </lineage>
</organism>
<dbReference type="FunFam" id="1.20.920.20:FF:000001">
    <property type="entry name" value="dynein heavy chain 2, axonemal"/>
    <property type="match status" value="1"/>
</dbReference>
<dbReference type="FunFam" id="3.40.50.300:FF:000049">
    <property type="entry name" value="Dynein, axonemal, heavy chain 5"/>
    <property type="match status" value="1"/>
</dbReference>
<evidence type="ECO:0000313" key="27">
    <source>
        <dbReference type="EMBL" id="KAL0267127.1"/>
    </source>
</evidence>
<dbReference type="Gene3D" id="3.20.180.20">
    <property type="entry name" value="Dynein heavy chain, N-terminal domain 2"/>
    <property type="match status" value="1"/>
</dbReference>
<keyword evidence="14" id="KW-0206">Cytoskeleton</keyword>
<comment type="function">
    <text evidence="16">As part of the axonemal inner dynein arm complex plays a central role in ciliary beat. Expressed in sperm flagellum, it is required for sperm motility. Dyneins are microtubule-based molecular motors possessing ATPase activities that can convert the chemical energy of ATP into relative sliding between adjacent microtubule doublets to generate ciliary bending.</text>
</comment>
<dbReference type="InterPro" id="IPR027417">
    <property type="entry name" value="P-loop_NTPase"/>
</dbReference>
<dbReference type="FunFam" id="3.10.490.20:FF:000008">
    <property type="entry name" value="dynein heavy chain 2, axonemal"/>
    <property type="match status" value="1"/>
</dbReference>
<evidence type="ECO:0000256" key="1">
    <source>
        <dbReference type="ARBA" id="ARBA00004611"/>
    </source>
</evidence>
<dbReference type="GO" id="GO:0036159">
    <property type="term" value="P:inner dynein arm assembly"/>
    <property type="evidence" value="ECO:0007669"/>
    <property type="project" value="UniProtKB-ARBA"/>
</dbReference>
<feature type="compositionally biased region" description="Acidic residues" evidence="25">
    <location>
        <begin position="22"/>
        <end position="41"/>
    </location>
</feature>
<dbReference type="EMBL" id="JARGDH010000005">
    <property type="protein sequence ID" value="KAL0267127.1"/>
    <property type="molecule type" value="Genomic_DNA"/>
</dbReference>
<keyword evidence="8" id="KW-0067">ATP-binding</keyword>
<comment type="subunit">
    <text evidence="19">Part of the axonemal inner dynein arm complex that consists of at least two heavy chains and a number of intermediate and light chains. Interacts with DNAI4.</text>
</comment>
<dbReference type="InterPro" id="IPR024743">
    <property type="entry name" value="Dynein_HC_stalk"/>
</dbReference>
<dbReference type="InterPro" id="IPR056759">
    <property type="entry name" value="DYH2-5-8_CC"/>
</dbReference>
<evidence type="ECO:0000256" key="3">
    <source>
        <dbReference type="ARBA" id="ARBA00022490"/>
    </source>
</evidence>
<evidence type="ECO:0000256" key="24">
    <source>
        <dbReference type="SAM" id="Coils"/>
    </source>
</evidence>
<dbReference type="FunFam" id="1.10.287.2620:FF:000002">
    <property type="entry name" value="Dynein heavy chain 2, axonemal"/>
    <property type="match status" value="1"/>
</dbReference>
<evidence type="ECO:0000256" key="20">
    <source>
        <dbReference type="ARBA" id="ARBA00071813"/>
    </source>
</evidence>
<evidence type="ECO:0000256" key="4">
    <source>
        <dbReference type="ARBA" id="ARBA00022701"/>
    </source>
</evidence>
<dbReference type="Pfam" id="PF12775">
    <property type="entry name" value="AAA_7"/>
    <property type="match status" value="1"/>
</dbReference>
<dbReference type="Pfam" id="PF08385">
    <property type="entry name" value="DHC_N1"/>
    <property type="match status" value="1"/>
</dbReference>
<feature type="compositionally biased region" description="Low complexity" evidence="25">
    <location>
        <begin position="1"/>
        <end position="21"/>
    </location>
</feature>
<evidence type="ECO:0000256" key="11">
    <source>
        <dbReference type="ARBA" id="ARBA00023054"/>
    </source>
</evidence>
<dbReference type="Pfam" id="PF25007">
    <property type="entry name" value="DYH2-5-8_CC"/>
    <property type="match status" value="1"/>
</dbReference>
<keyword evidence="11 24" id="KW-0175">Coiled coil</keyword>
<dbReference type="InterPro" id="IPR024317">
    <property type="entry name" value="Dynein_heavy_chain_D4_dom"/>
</dbReference>
<keyword evidence="3" id="KW-0963">Cytoplasm</keyword>
<evidence type="ECO:0000256" key="15">
    <source>
        <dbReference type="ARBA" id="ARBA00023273"/>
    </source>
</evidence>
<comment type="subcellular location">
    <subcellularLocation>
        <location evidence="1">Cytoplasm</location>
        <location evidence="1">Cytoskeleton</location>
        <location evidence="1">Flagellum axoneme</location>
    </subcellularLocation>
</comment>
<dbReference type="InterPro" id="IPR004273">
    <property type="entry name" value="Dynein_heavy_D6_P-loop"/>
</dbReference>
<dbReference type="InterPro" id="IPR042219">
    <property type="entry name" value="AAA_lid_11_sf"/>
</dbReference>
<dbReference type="InterPro" id="IPR041658">
    <property type="entry name" value="AAA_lid_11"/>
</dbReference>
<dbReference type="FunFam" id="3.40.50.300:FF:000153">
    <property type="entry name" value="Dynein axonemal heavy chain 1"/>
    <property type="match status" value="1"/>
</dbReference>
<evidence type="ECO:0000256" key="2">
    <source>
        <dbReference type="ARBA" id="ARBA00008887"/>
    </source>
</evidence>
<evidence type="ECO:0000256" key="14">
    <source>
        <dbReference type="ARBA" id="ARBA00023212"/>
    </source>
</evidence>
<evidence type="ECO:0000256" key="5">
    <source>
        <dbReference type="ARBA" id="ARBA00022737"/>
    </source>
</evidence>